<name>A0ABR3NBV6_9TELE</name>
<evidence type="ECO:0000259" key="1">
    <source>
        <dbReference type="Pfam" id="PF05699"/>
    </source>
</evidence>
<evidence type="ECO:0000313" key="3">
    <source>
        <dbReference type="Proteomes" id="UP001558613"/>
    </source>
</evidence>
<reference evidence="2 3" key="1">
    <citation type="submission" date="2023-09" db="EMBL/GenBank/DDBJ databases">
        <authorList>
            <person name="Wang M."/>
        </authorList>
    </citation>
    <scope>NUCLEOTIDE SEQUENCE [LARGE SCALE GENOMIC DNA]</scope>
    <source>
        <strain evidence="2">GT-2023</strain>
        <tissue evidence="2">Liver</tissue>
    </source>
</reference>
<dbReference type="Proteomes" id="UP001558613">
    <property type="component" value="Unassembled WGS sequence"/>
</dbReference>
<sequence>MMKHIEENDVSKKTITDLMRLMQSHLDALMGNFCRYFPQEKFNEIKDKRWVKNPFDFETPYSIAGLNLTPEEESEMLQLTCDGTLKTRHKTEKISSFWISLSTEYPMLSKASISLLLPFTTTYMCETGFSVLTKMKTKERNKLNACPDMRVALSSCEPAWDQIMQNNQAHPSH</sequence>
<keyword evidence="3" id="KW-1185">Reference proteome</keyword>
<comment type="caution">
    <text evidence="2">The sequence shown here is derived from an EMBL/GenBank/DDBJ whole genome shotgun (WGS) entry which is preliminary data.</text>
</comment>
<dbReference type="PANTHER" id="PTHR45913">
    <property type="entry name" value="EPM2A-INTERACTING PROTEIN 1"/>
    <property type="match status" value="1"/>
</dbReference>
<feature type="domain" description="HAT C-terminal dimerisation" evidence="1">
    <location>
        <begin position="90"/>
        <end position="144"/>
    </location>
</feature>
<evidence type="ECO:0000313" key="2">
    <source>
        <dbReference type="EMBL" id="KAL1274306.1"/>
    </source>
</evidence>
<dbReference type="EMBL" id="JAYMGO010000005">
    <property type="protein sequence ID" value="KAL1274306.1"/>
    <property type="molecule type" value="Genomic_DNA"/>
</dbReference>
<protein>
    <recommendedName>
        <fullName evidence="1">HAT C-terminal dimerisation domain-containing protein</fullName>
    </recommendedName>
</protein>
<gene>
    <name evidence="2" type="ORF">QQF64_027120</name>
</gene>
<dbReference type="Pfam" id="PF05699">
    <property type="entry name" value="Dimer_Tnp_hAT"/>
    <property type="match status" value="1"/>
</dbReference>
<accession>A0ABR3NBV6</accession>
<dbReference type="PANTHER" id="PTHR45913:SF19">
    <property type="entry name" value="LOW QUALITY PROTEIN: ZINC FINGER BED DOMAIN-CONTAINING PROTEIN 5-LIKE"/>
    <property type="match status" value="1"/>
</dbReference>
<proteinExistence type="predicted"/>
<dbReference type="InterPro" id="IPR008906">
    <property type="entry name" value="HATC_C_dom"/>
</dbReference>
<organism evidence="2 3">
    <name type="scientific">Cirrhinus molitorella</name>
    <name type="common">mud carp</name>
    <dbReference type="NCBI Taxonomy" id="172907"/>
    <lineage>
        <taxon>Eukaryota</taxon>
        <taxon>Metazoa</taxon>
        <taxon>Chordata</taxon>
        <taxon>Craniata</taxon>
        <taxon>Vertebrata</taxon>
        <taxon>Euteleostomi</taxon>
        <taxon>Actinopterygii</taxon>
        <taxon>Neopterygii</taxon>
        <taxon>Teleostei</taxon>
        <taxon>Ostariophysi</taxon>
        <taxon>Cypriniformes</taxon>
        <taxon>Cyprinidae</taxon>
        <taxon>Labeoninae</taxon>
        <taxon>Labeonini</taxon>
        <taxon>Cirrhinus</taxon>
    </lineage>
</organism>